<evidence type="ECO:0000313" key="5">
    <source>
        <dbReference type="Proteomes" id="UP000585474"/>
    </source>
</evidence>
<sequence>MPYLPTFLPCTTKSSTFSPLKPPNSPPPTLTPLDPRSTALLAESSTWSTRRRTFGATSMSPCLRPAQGTSAPSRSTTASLTTKTMITRYIVQFPSASTSVADCGEFYGTDLTEESREAIGSSPQPWHFHADALAAITIIDELEPKQTLSLFLDSRKLCISLSAPSQPISLQINLSMLNKAIDGWLPQRADTFEKIDKIGSGTYNNVYKARDTITGKFCALKKVKCYMNQLLSGLEHCHSRSVLHRDIT</sequence>
<evidence type="ECO:0000313" key="4">
    <source>
        <dbReference type="EMBL" id="GFY95581.1"/>
    </source>
</evidence>
<evidence type="ECO:0000256" key="2">
    <source>
        <dbReference type="ARBA" id="ARBA00022840"/>
    </source>
</evidence>
<dbReference type="InterPro" id="IPR050108">
    <property type="entry name" value="CDK"/>
</dbReference>
<comment type="caution">
    <text evidence="4">The sequence shown here is derived from an EMBL/GenBank/DDBJ whole genome shotgun (WGS) entry which is preliminary data.</text>
</comment>
<dbReference type="GO" id="GO:0005524">
    <property type="term" value="F:ATP binding"/>
    <property type="evidence" value="ECO:0007669"/>
    <property type="project" value="UniProtKB-KW"/>
</dbReference>
<dbReference type="GO" id="GO:0032968">
    <property type="term" value="P:positive regulation of transcription elongation by RNA polymerase II"/>
    <property type="evidence" value="ECO:0007669"/>
    <property type="project" value="TreeGrafter"/>
</dbReference>
<evidence type="ECO:0000256" key="1">
    <source>
        <dbReference type="ARBA" id="ARBA00022741"/>
    </source>
</evidence>
<gene>
    <name evidence="4" type="ORF">Acr_10g0009660</name>
</gene>
<keyword evidence="4" id="KW-0418">Kinase</keyword>
<dbReference type="EMBL" id="BJWL01000010">
    <property type="protein sequence ID" value="GFY95581.1"/>
    <property type="molecule type" value="Genomic_DNA"/>
</dbReference>
<keyword evidence="5" id="KW-1185">Reference proteome</keyword>
<dbReference type="InterPro" id="IPR011009">
    <property type="entry name" value="Kinase-like_dom_sf"/>
</dbReference>
<dbReference type="GO" id="GO:0008353">
    <property type="term" value="F:RNA polymerase II CTD heptapeptide repeat kinase activity"/>
    <property type="evidence" value="ECO:0007669"/>
    <property type="project" value="TreeGrafter"/>
</dbReference>
<dbReference type="OrthoDB" id="1732493at2759"/>
<dbReference type="PANTHER" id="PTHR24056:SF397">
    <property type="entry name" value="OS11G0242500 PROTEIN"/>
    <property type="match status" value="1"/>
</dbReference>
<keyword evidence="2" id="KW-0067">ATP-binding</keyword>
<keyword evidence="4" id="KW-0808">Transferase</keyword>
<dbReference type="PANTHER" id="PTHR24056">
    <property type="entry name" value="CELL DIVISION PROTEIN KINASE"/>
    <property type="match status" value="1"/>
</dbReference>
<dbReference type="AlphaFoldDB" id="A0A7J0FAA6"/>
<feature type="compositionally biased region" description="Polar residues" evidence="3">
    <location>
        <begin position="67"/>
        <end position="78"/>
    </location>
</feature>
<protein>
    <submittedName>
        <fullName evidence="4">Protein kinase superfamily protein</fullName>
    </submittedName>
</protein>
<feature type="region of interest" description="Disordered" evidence="3">
    <location>
        <begin position="14"/>
        <end position="78"/>
    </location>
</feature>
<name>A0A7J0FAA6_9ERIC</name>
<proteinExistence type="predicted"/>
<accession>A0A7J0FAA6</accession>
<dbReference type="Proteomes" id="UP000585474">
    <property type="component" value="Unassembled WGS sequence"/>
</dbReference>
<reference evidence="4 5" key="1">
    <citation type="submission" date="2019-07" db="EMBL/GenBank/DDBJ databases">
        <title>De Novo Assembly of kiwifruit Actinidia rufa.</title>
        <authorList>
            <person name="Sugita-Konishi S."/>
            <person name="Sato K."/>
            <person name="Mori E."/>
            <person name="Abe Y."/>
            <person name="Kisaki G."/>
            <person name="Hamano K."/>
            <person name="Suezawa K."/>
            <person name="Otani M."/>
            <person name="Fukuda T."/>
            <person name="Manabe T."/>
            <person name="Gomi K."/>
            <person name="Tabuchi M."/>
            <person name="Akimitsu K."/>
            <person name="Kataoka I."/>
        </authorList>
    </citation>
    <scope>NUCLEOTIDE SEQUENCE [LARGE SCALE GENOMIC DNA]</scope>
    <source>
        <strain evidence="5">cv. Fuchu</strain>
    </source>
</reference>
<dbReference type="SUPFAM" id="SSF56112">
    <property type="entry name" value="Protein kinase-like (PK-like)"/>
    <property type="match status" value="1"/>
</dbReference>
<dbReference type="Gene3D" id="1.10.510.10">
    <property type="entry name" value="Transferase(Phosphotransferase) domain 1"/>
    <property type="match status" value="2"/>
</dbReference>
<dbReference type="GO" id="GO:0005634">
    <property type="term" value="C:nucleus"/>
    <property type="evidence" value="ECO:0007669"/>
    <property type="project" value="TreeGrafter"/>
</dbReference>
<feature type="compositionally biased region" description="Pro residues" evidence="3">
    <location>
        <begin position="20"/>
        <end position="30"/>
    </location>
</feature>
<keyword evidence="1" id="KW-0547">Nucleotide-binding</keyword>
<dbReference type="GO" id="GO:0000307">
    <property type="term" value="C:cyclin-dependent protein kinase holoenzyme complex"/>
    <property type="evidence" value="ECO:0007669"/>
    <property type="project" value="TreeGrafter"/>
</dbReference>
<organism evidence="4 5">
    <name type="scientific">Actinidia rufa</name>
    <dbReference type="NCBI Taxonomy" id="165716"/>
    <lineage>
        <taxon>Eukaryota</taxon>
        <taxon>Viridiplantae</taxon>
        <taxon>Streptophyta</taxon>
        <taxon>Embryophyta</taxon>
        <taxon>Tracheophyta</taxon>
        <taxon>Spermatophyta</taxon>
        <taxon>Magnoliopsida</taxon>
        <taxon>eudicotyledons</taxon>
        <taxon>Gunneridae</taxon>
        <taxon>Pentapetalae</taxon>
        <taxon>asterids</taxon>
        <taxon>Ericales</taxon>
        <taxon>Actinidiaceae</taxon>
        <taxon>Actinidia</taxon>
    </lineage>
</organism>
<evidence type="ECO:0000256" key="3">
    <source>
        <dbReference type="SAM" id="MobiDB-lite"/>
    </source>
</evidence>